<dbReference type="AlphaFoldDB" id="A0AAU8EQK9"/>
<feature type="transmembrane region" description="Helical" evidence="2">
    <location>
        <begin position="141"/>
        <end position="162"/>
    </location>
</feature>
<keyword evidence="2" id="KW-0812">Transmembrane</keyword>
<protein>
    <submittedName>
        <fullName evidence="4">TransglutaminaseTgpA domain-containing protein</fullName>
    </submittedName>
</protein>
<dbReference type="Pfam" id="PF11992">
    <property type="entry name" value="TgpA_N"/>
    <property type="match status" value="1"/>
</dbReference>
<proteinExistence type="predicted"/>
<organism evidence="4">
    <name type="scientific">Arthrobacter sp. K5</name>
    <dbReference type="NCBI Taxonomy" id="2839623"/>
    <lineage>
        <taxon>Bacteria</taxon>
        <taxon>Bacillati</taxon>
        <taxon>Actinomycetota</taxon>
        <taxon>Actinomycetes</taxon>
        <taxon>Micrococcales</taxon>
        <taxon>Micrococcaceae</taxon>
        <taxon>Arthrobacter</taxon>
    </lineage>
</organism>
<feature type="region of interest" description="Disordered" evidence="1">
    <location>
        <begin position="692"/>
        <end position="748"/>
    </location>
</feature>
<dbReference type="InterPro" id="IPR021878">
    <property type="entry name" value="TgpA_N"/>
</dbReference>
<dbReference type="RefSeq" id="WP_353711649.1">
    <property type="nucleotide sequence ID" value="NZ_CP159279.1"/>
</dbReference>
<feature type="transmembrane region" description="Helical" evidence="2">
    <location>
        <begin position="85"/>
        <end position="105"/>
    </location>
</feature>
<dbReference type="SMART" id="SM00460">
    <property type="entry name" value="TGc"/>
    <property type="match status" value="1"/>
</dbReference>
<dbReference type="Gene3D" id="3.10.620.30">
    <property type="match status" value="1"/>
</dbReference>
<feature type="transmembrane region" description="Helical" evidence="2">
    <location>
        <begin position="236"/>
        <end position="257"/>
    </location>
</feature>
<feature type="compositionally biased region" description="Low complexity" evidence="1">
    <location>
        <begin position="1"/>
        <end position="15"/>
    </location>
</feature>
<dbReference type="EMBL" id="CP159279">
    <property type="protein sequence ID" value="XCH11229.1"/>
    <property type="molecule type" value="Genomic_DNA"/>
</dbReference>
<evidence type="ECO:0000259" key="3">
    <source>
        <dbReference type="SMART" id="SM00460"/>
    </source>
</evidence>
<feature type="region of interest" description="Disordered" evidence="1">
    <location>
        <begin position="578"/>
        <end position="626"/>
    </location>
</feature>
<dbReference type="InterPro" id="IPR002931">
    <property type="entry name" value="Transglutaminase-like"/>
</dbReference>
<evidence type="ECO:0000256" key="1">
    <source>
        <dbReference type="SAM" id="MobiDB-lite"/>
    </source>
</evidence>
<gene>
    <name evidence="4" type="ORF">ABRP34_20955</name>
</gene>
<feature type="transmembrane region" description="Helical" evidence="2">
    <location>
        <begin position="195"/>
        <end position="216"/>
    </location>
</feature>
<dbReference type="PANTHER" id="PTHR42736:SF1">
    <property type="entry name" value="PROTEIN-GLUTAMINE GAMMA-GLUTAMYLTRANSFERASE"/>
    <property type="match status" value="1"/>
</dbReference>
<dbReference type="Pfam" id="PF01841">
    <property type="entry name" value="Transglut_core"/>
    <property type="match status" value="1"/>
</dbReference>
<dbReference type="PANTHER" id="PTHR42736">
    <property type="entry name" value="PROTEIN-GLUTAMINE GAMMA-GLUTAMYLTRANSFERASE"/>
    <property type="match status" value="1"/>
</dbReference>
<accession>A0AAU8EQK9</accession>
<keyword evidence="2" id="KW-1133">Transmembrane helix</keyword>
<feature type="transmembrane region" description="Helical" evidence="2">
    <location>
        <begin position="169"/>
        <end position="189"/>
    </location>
</feature>
<dbReference type="SUPFAM" id="SSF54001">
    <property type="entry name" value="Cysteine proteinases"/>
    <property type="match status" value="1"/>
</dbReference>
<keyword evidence="2" id="KW-0472">Membrane</keyword>
<dbReference type="InterPro" id="IPR038765">
    <property type="entry name" value="Papain-like_cys_pep_sf"/>
</dbReference>
<name>A0AAU8EQK9_9MICC</name>
<feature type="domain" description="Transglutaminase-like" evidence="3">
    <location>
        <begin position="494"/>
        <end position="574"/>
    </location>
</feature>
<feature type="compositionally biased region" description="Low complexity" evidence="1">
    <location>
        <begin position="604"/>
        <end position="616"/>
    </location>
</feature>
<feature type="compositionally biased region" description="Polar residues" evidence="1">
    <location>
        <begin position="584"/>
        <end position="600"/>
    </location>
</feature>
<evidence type="ECO:0000313" key="4">
    <source>
        <dbReference type="EMBL" id="XCH11229.1"/>
    </source>
</evidence>
<dbReference type="InterPro" id="IPR052901">
    <property type="entry name" value="Bact_TGase-like"/>
</dbReference>
<feature type="transmembrane region" description="Helical" evidence="2">
    <location>
        <begin position="31"/>
        <end position="51"/>
    </location>
</feature>
<evidence type="ECO:0000256" key="2">
    <source>
        <dbReference type="SAM" id="Phobius"/>
    </source>
</evidence>
<feature type="region of interest" description="Disordered" evidence="1">
    <location>
        <begin position="1"/>
        <end position="23"/>
    </location>
</feature>
<reference evidence="4" key="1">
    <citation type="submission" date="2024-06" db="EMBL/GenBank/DDBJ databases">
        <title>Biodegradation of dimethachlon by Arthrobacter sp. K5: mechanistic insights and ecological implications.</title>
        <authorList>
            <person name="Hu S."/>
            <person name="Lu P."/>
        </authorList>
    </citation>
    <scope>NUCLEOTIDE SEQUENCE</scope>
    <source>
        <strain evidence="4">K5</strain>
    </source>
</reference>
<feature type="transmembrane region" description="Helical" evidence="2">
    <location>
        <begin position="57"/>
        <end position="78"/>
    </location>
</feature>
<sequence length="857" mass="90514">MTLTSQRQPGADAQPQPAPASPGSGRFGAGAFPWVMSGAVALSVCGASLSLNGVLRGWAWFLPVLTTVVVVSLAMALLRTFRAAPVLVAAGGLVSLAFILTFTFFRRDSFAGFLPSQATLDALGRHLRRASETVLAESSPVAPNAGIVLVTCAALGLVVILVDALALPLGMPATSGLGLLAVLVVPAMIKPQSVGWLGFVVTAAGYLVILACSQWFAPDARTEADTARNPGQIRRAALTGAVTLVVTLLLQLVVPGFDQGTFPQGSRLNPWGTATGLNPMISLGNSLRTPTGEGRITYATNATTPLYLRSVTVDRFDGESWSPDDRNASRRAGTGRMDAGHEILAPEQTRQVTVVNTGDFTSPYLPVPYAPESVNGLTGRWSWDPATLSIKGTDTNSRDQQYLVQSSVPKLTTELLDASSAPVQGVPEEFIRPPSNVPDIVRTTAESVTANSRTAYAKAMAIQRFLRGPDFTYSLESPVQGGYDGNGLSVLADFLTQKSGYCIHFASAMAVMARLEGIPSRIAVGYAPGRQTGATVSVAGQGALPEFEVDARDAHAWPELYFQGLGWVPFEPTPSRGVVPPYAQDSSTSGGASTNDQNNDGLVPSNGATAPSSTAPAPLPLPGGGTADAGNQLAPALYTAAGVLLLVLLAASPRLVRGGIRARRLRGTGTGRNRLAEPPLVWSELQDLATDYGVRPEPSETPRTFSARLRGSPAMRLRAESTPAGPDSANPPDTAIGPDTGSGHRPDAETDRAVTVLTDAYERHQYGRPAAPDGTRRGLPEETAVEHIGQVRRALRRNAGIIGRLRADWLPRSVLVRWGSVAGWPFRVLRRAALRTGHGASVLWRRTRSGLRRLREG</sequence>